<dbReference type="RefSeq" id="WP_244626851.1">
    <property type="nucleotide sequence ID" value="NZ_CAADFC020000033.1"/>
</dbReference>
<evidence type="ECO:0000313" key="1">
    <source>
        <dbReference type="EMBL" id="VIO79857.1"/>
    </source>
</evidence>
<comment type="caution">
    <text evidence="1">The sequence shown here is derived from an EMBL/GenBank/DDBJ whole genome shotgun (WGS) entry which is preliminary data.</text>
</comment>
<accession>A0A508TZF2</accession>
<protein>
    <submittedName>
        <fullName evidence="1">Uncharacterized protein</fullName>
    </submittedName>
</protein>
<sequence>MMRMRSGLAGRCQASRRGACRYPSIARNTRRLAAGRDKSFCSAWSTMARLRFWDHYFEVLDIVPALEGNCLA</sequence>
<name>A0A508TZF2_9BRAD</name>
<gene>
    <name evidence="1" type="ORF">CI1B_81910</name>
</gene>
<reference evidence="1" key="1">
    <citation type="submission" date="2019-02" db="EMBL/GenBank/DDBJ databases">
        <authorList>
            <person name="Pothier F.J."/>
        </authorList>
    </citation>
    <scope>NUCLEOTIDE SEQUENCE</scope>
    <source>
        <strain evidence="1">CI-1B</strain>
    </source>
</reference>
<proteinExistence type="predicted"/>
<dbReference type="AlphaFoldDB" id="A0A508TZF2"/>
<dbReference type="Proteomes" id="UP000328092">
    <property type="component" value="Unassembled WGS sequence"/>
</dbReference>
<dbReference type="EMBL" id="CAADFC020000033">
    <property type="protein sequence ID" value="VIO79857.1"/>
    <property type="molecule type" value="Genomic_DNA"/>
</dbReference>
<keyword evidence="2" id="KW-1185">Reference proteome</keyword>
<organism evidence="1 2">
    <name type="scientific">Bradyrhizobium ivorense</name>
    <dbReference type="NCBI Taxonomy" id="2511166"/>
    <lineage>
        <taxon>Bacteria</taxon>
        <taxon>Pseudomonadati</taxon>
        <taxon>Pseudomonadota</taxon>
        <taxon>Alphaproteobacteria</taxon>
        <taxon>Hyphomicrobiales</taxon>
        <taxon>Nitrobacteraceae</taxon>
        <taxon>Bradyrhizobium</taxon>
    </lineage>
</organism>
<evidence type="ECO:0000313" key="2">
    <source>
        <dbReference type="Proteomes" id="UP000328092"/>
    </source>
</evidence>